<dbReference type="RefSeq" id="WP_021813518.1">
    <property type="nucleotide sequence ID" value="NZ_AUSW01000015.1"/>
</dbReference>
<dbReference type="AlphaFoldDB" id="U4T4A5"/>
<dbReference type="STRING" id="1354303.M917_0865"/>
<dbReference type="EMBL" id="AUSW01000015">
    <property type="protein sequence ID" value="ERL56187.1"/>
    <property type="molecule type" value="Genomic_DNA"/>
</dbReference>
<organism evidence="2 3">
    <name type="scientific">Psychrobacter aquaticus CMS 56</name>
    <dbReference type="NCBI Taxonomy" id="1354303"/>
    <lineage>
        <taxon>Bacteria</taxon>
        <taxon>Pseudomonadati</taxon>
        <taxon>Pseudomonadota</taxon>
        <taxon>Gammaproteobacteria</taxon>
        <taxon>Moraxellales</taxon>
        <taxon>Moraxellaceae</taxon>
        <taxon>Psychrobacter</taxon>
    </lineage>
</organism>
<dbReference type="OrthoDB" id="6658410at2"/>
<feature type="coiled-coil region" evidence="1">
    <location>
        <begin position="144"/>
        <end position="171"/>
    </location>
</feature>
<dbReference type="Proteomes" id="UP000016761">
    <property type="component" value="Unassembled WGS sequence"/>
</dbReference>
<accession>U4T4A5</accession>
<protein>
    <recommendedName>
        <fullName evidence="4">5-bromo-4-chloroindolyl phosphate hydrolysis protein</fullName>
    </recommendedName>
</protein>
<proteinExistence type="predicted"/>
<dbReference type="PATRIC" id="fig|1354303.4.peg.852"/>
<sequence length="185" mass="21431">MSILIGIGVVTTITTFYLGRRGWQAFHKVVGITPGVLTYQDYHAPLSSAAVSWQRLKLDQKHLKNVPEHQLRQLQRIDEKVNRYEVYQKELQQQNITPVATESQFVLHKMLHIRLPEMLASYHQLTTINTSAKNANHERNVEASELLQKVLNNIEQRLDNLLEQIEAQHLQSLRVMNSYIDSHDS</sequence>
<evidence type="ECO:0000313" key="2">
    <source>
        <dbReference type="EMBL" id="ERL56187.1"/>
    </source>
</evidence>
<evidence type="ECO:0000256" key="1">
    <source>
        <dbReference type="SAM" id="Coils"/>
    </source>
</evidence>
<reference evidence="2 3" key="1">
    <citation type="journal article" date="2013" name="Genome Announc.">
        <title>Draft Genome Sequence of Psychrobacter aquaticus Strain CMS 56T, Isolated from a Cyanobacterial Mat Sample Collected from Water Bodies in the McMurdo Dry Valley Region of Antarctica.</title>
        <authorList>
            <person name="Reddy G.S."/>
            <person name="Ara S."/>
            <person name="Singh A."/>
            <person name="Kumar Pinnaka A."/>
            <person name="Shivaji S."/>
        </authorList>
    </citation>
    <scope>NUCLEOTIDE SEQUENCE [LARGE SCALE GENOMIC DNA]</scope>
    <source>
        <strain evidence="2 3">CMS 56</strain>
    </source>
</reference>
<gene>
    <name evidence="2" type="ORF">M917_0865</name>
</gene>
<comment type="caution">
    <text evidence="2">The sequence shown here is derived from an EMBL/GenBank/DDBJ whole genome shotgun (WGS) entry which is preliminary data.</text>
</comment>
<keyword evidence="3" id="KW-1185">Reference proteome</keyword>
<name>U4T4A5_9GAMM</name>
<evidence type="ECO:0000313" key="3">
    <source>
        <dbReference type="Proteomes" id="UP000016761"/>
    </source>
</evidence>
<keyword evidence="1" id="KW-0175">Coiled coil</keyword>
<evidence type="ECO:0008006" key="4">
    <source>
        <dbReference type="Google" id="ProtNLM"/>
    </source>
</evidence>